<dbReference type="GeneID" id="41974380"/>
<dbReference type="Proteomes" id="UP000319257">
    <property type="component" value="Unassembled WGS sequence"/>
</dbReference>
<proteinExistence type="predicted"/>
<reference evidence="1 2" key="1">
    <citation type="submission" date="2019-06" db="EMBL/GenBank/DDBJ databases">
        <title>Draft genome sequence of the filamentous fungus Phialemoniopsis curvata isolated from diesel fuel.</title>
        <authorList>
            <person name="Varaljay V.A."/>
            <person name="Lyon W.J."/>
            <person name="Crouch A.L."/>
            <person name="Drake C.E."/>
            <person name="Hollomon J.M."/>
            <person name="Nadeau L.J."/>
            <person name="Nunn H.S."/>
            <person name="Stevenson B.S."/>
            <person name="Bojanowski C.L."/>
            <person name="Crookes-Goodson W.J."/>
        </authorList>
    </citation>
    <scope>NUCLEOTIDE SEQUENCE [LARGE SCALE GENOMIC DNA]</scope>
    <source>
        <strain evidence="1 2">D216</strain>
    </source>
</reference>
<dbReference type="AlphaFoldDB" id="A0A507AZP5"/>
<protein>
    <submittedName>
        <fullName evidence="1">Uncharacterized protein</fullName>
    </submittedName>
</protein>
<comment type="caution">
    <text evidence="1">The sequence shown here is derived from an EMBL/GenBank/DDBJ whole genome shotgun (WGS) entry which is preliminary data.</text>
</comment>
<keyword evidence="2" id="KW-1185">Reference proteome</keyword>
<dbReference type="RefSeq" id="XP_030993997.1">
    <property type="nucleotide sequence ID" value="XM_031141620.1"/>
</dbReference>
<evidence type="ECO:0000313" key="2">
    <source>
        <dbReference type="Proteomes" id="UP000319257"/>
    </source>
</evidence>
<sequence length="258" mass="29130">MAHQLPHQLPQNLPQPDFVVIRPSLDDLGTQLPRLVKIPAAQQDVLQQILARLDAVEIRLTSIETRAENERLRKQNAHRLASDRHSILLPLLDLRTGRRSYDWTRAIRSRPCTSCPQWPGRPSCQGKTLAQVRDARTVGLIRFLTEVLGELTSGVGYISHAKKAMQMQVGINDVGWQTIMARAAYPYALARKFGVGGLIFLPVTTKMYQSNRFPKASGILDILQRIKEADESRVLLTIAEHNIVYLFGCFLVYLLETL</sequence>
<name>A0A507AZP5_9PEZI</name>
<organism evidence="1 2">
    <name type="scientific">Thyridium curvatum</name>
    <dbReference type="NCBI Taxonomy" id="1093900"/>
    <lineage>
        <taxon>Eukaryota</taxon>
        <taxon>Fungi</taxon>
        <taxon>Dikarya</taxon>
        <taxon>Ascomycota</taxon>
        <taxon>Pezizomycotina</taxon>
        <taxon>Sordariomycetes</taxon>
        <taxon>Sordariomycetidae</taxon>
        <taxon>Thyridiales</taxon>
        <taxon>Thyridiaceae</taxon>
        <taxon>Thyridium</taxon>
    </lineage>
</organism>
<evidence type="ECO:0000313" key="1">
    <source>
        <dbReference type="EMBL" id="TPX12286.1"/>
    </source>
</evidence>
<dbReference type="EMBL" id="SKBQ01000041">
    <property type="protein sequence ID" value="TPX12286.1"/>
    <property type="molecule type" value="Genomic_DNA"/>
</dbReference>
<gene>
    <name evidence="1" type="ORF">E0L32_006933</name>
</gene>
<accession>A0A507AZP5</accession>
<dbReference type="InParanoid" id="A0A507AZP5"/>